<dbReference type="GO" id="GO:0005737">
    <property type="term" value="C:cytoplasm"/>
    <property type="evidence" value="ECO:0007669"/>
    <property type="project" value="TreeGrafter"/>
</dbReference>
<reference evidence="8 9" key="1">
    <citation type="submission" date="2017-08" db="EMBL/GenBank/DDBJ databases">
        <title>Pusillimonas indicus sp. nov., a member of the family Alcaligenaceae isolated from surface seawater.</title>
        <authorList>
            <person name="Li J."/>
        </authorList>
    </citation>
    <scope>NUCLEOTIDE SEQUENCE [LARGE SCALE GENOMIC DNA]</scope>
    <source>
        <strain evidence="6 9">17-4A</strain>
        <strain evidence="7 8">L52-1-41</strain>
    </source>
</reference>
<keyword evidence="3" id="KW-0378">Hydrolase</keyword>
<evidence type="ECO:0000313" key="6">
    <source>
        <dbReference type="EMBL" id="RII82012.1"/>
    </source>
</evidence>
<dbReference type="InterPro" id="IPR035437">
    <property type="entry name" value="SNase_OB-fold_sf"/>
</dbReference>
<dbReference type="OrthoDB" id="9805504at2"/>
<dbReference type="RefSeq" id="WP_119442825.1">
    <property type="nucleotide sequence ID" value="NZ_CP170494.1"/>
</dbReference>
<keyword evidence="2" id="KW-0255">Endonuclease</keyword>
<comment type="caution">
    <text evidence="7">The sequence shown here is derived from an EMBL/GenBank/DDBJ whole genome shotgun (WGS) entry which is preliminary data.</text>
</comment>
<dbReference type="Proteomes" id="UP000266483">
    <property type="component" value="Unassembled WGS sequence"/>
</dbReference>
<dbReference type="GO" id="GO:0004519">
    <property type="term" value="F:endonuclease activity"/>
    <property type="evidence" value="ECO:0007669"/>
    <property type="project" value="UniProtKB-KW"/>
</dbReference>
<dbReference type="SUPFAM" id="SSF50199">
    <property type="entry name" value="Staphylococcal nuclease"/>
    <property type="match status" value="1"/>
</dbReference>
<feature type="chain" id="PRO_5017298415" description="TNase-like domain-containing protein" evidence="4">
    <location>
        <begin position="24"/>
        <end position="173"/>
    </location>
</feature>
<dbReference type="SMART" id="SM00318">
    <property type="entry name" value="SNc"/>
    <property type="match status" value="1"/>
</dbReference>
<dbReference type="InterPro" id="IPR016071">
    <property type="entry name" value="Staphylococal_nuclease_OB-fold"/>
</dbReference>
<dbReference type="GO" id="GO:0016787">
    <property type="term" value="F:hydrolase activity"/>
    <property type="evidence" value="ECO:0007669"/>
    <property type="project" value="UniProtKB-KW"/>
</dbReference>
<keyword evidence="4" id="KW-0732">Signal</keyword>
<feature type="signal peptide" evidence="4">
    <location>
        <begin position="1"/>
        <end position="23"/>
    </location>
</feature>
<name>A0A3A1YSM9_9BURK</name>
<dbReference type="Proteomes" id="UP000266206">
    <property type="component" value="Unassembled WGS sequence"/>
</dbReference>
<organism evidence="7 8">
    <name type="scientific">Neopusillimonas maritima</name>
    <dbReference type="NCBI Taxonomy" id="2026239"/>
    <lineage>
        <taxon>Bacteria</taxon>
        <taxon>Pseudomonadati</taxon>
        <taxon>Pseudomonadota</taxon>
        <taxon>Betaproteobacteria</taxon>
        <taxon>Burkholderiales</taxon>
        <taxon>Alcaligenaceae</taxon>
        <taxon>Neopusillimonas</taxon>
    </lineage>
</organism>
<dbReference type="PANTHER" id="PTHR12302">
    <property type="entry name" value="EBNA2 BINDING PROTEIN P100"/>
    <property type="match status" value="1"/>
</dbReference>
<proteinExistence type="predicted"/>
<dbReference type="AlphaFoldDB" id="A0A3A1YSM9"/>
<feature type="domain" description="TNase-like" evidence="5">
    <location>
        <begin position="36"/>
        <end position="159"/>
    </location>
</feature>
<keyword evidence="1" id="KW-0540">Nuclease</keyword>
<gene>
    <name evidence="6" type="ORF">CJO09_13495</name>
    <name evidence="7" type="ORF">CJP73_10265</name>
</gene>
<evidence type="ECO:0000313" key="8">
    <source>
        <dbReference type="Proteomes" id="UP000266206"/>
    </source>
</evidence>
<keyword evidence="9" id="KW-1185">Reference proteome</keyword>
<dbReference type="Gene3D" id="2.40.50.90">
    <property type="match status" value="1"/>
</dbReference>
<accession>A0A3A1YSM9</accession>
<evidence type="ECO:0000313" key="9">
    <source>
        <dbReference type="Proteomes" id="UP000266483"/>
    </source>
</evidence>
<evidence type="ECO:0000256" key="2">
    <source>
        <dbReference type="ARBA" id="ARBA00022759"/>
    </source>
</evidence>
<evidence type="ECO:0000256" key="1">
    <source>
        <dbReference type="ARBA" id="ARBA00022722"/>
    </source>
</evidence>
<dbReference type="PROSITE" id="PS50830">
    <property type="entry name" value="TNASE_3"/>
    <property type="match status" value="1"/>
</dbReference>
<dbReference type="EMBL" id="NQYH01000008">
    <property type="protein sequence ID" value="RIY40506.1"/>
    <property type="molecule type" value="Genomic_DNA"/>
</dbReference>
<dbReference type="Pfam" id="PF00565">
    <property type="entry name" value="SNase"/>
    <property type="match status" value="1"/>
</dbReference>
<dbReference type="PANTHER" id="PTHR12302:SF3">
    <property type="entry name" value="SERINE_THREONINE-PROTEIN KINASE 31"/>
    <property type="match status" value="1"/>
</dbReference>
<evidence type="ECO:0000259" key="5">
    <source>
        <dbReference type="PROSITE" id="PS50830"/>
    </source>
</evidence>
<evidence type="ECO:0000256" key="4">
    <source>
        <dbReference type="SAM" id="SignalP"/>
    </source>
</evidence>
<protein>
    <recommendedName>
        <fullName evidence="5">TNase-like domain-containing protein</fullName>
    </recommendedName>
</protein>
<sequence>MKYRAQCFFLLAAALFSSAAATAAGRVPSNEETRNKTVQCEVTSVHDGDSMRARCPGMKDTVRIRIHQIDAPEIGQAYGKTSRDTLRRLCERGRTAAFSIVGKDDYGRLLAGVECGQKDVATTMLESGAAWVYRQYQHDKMLVQLEQRAREAKRGLWQDPNAQAPWEYRRDRR</sequence>
<dbReference type="EMBL" id="NQOU01000006">
    <property type="protein sequence ID" value="RII82012.1"/>
    <property type="molecule type" value="Genomic_DNA"/>
</dbReference>
<evidence type="ECO:0000256" key="3">
    <source>
        <dbReference type="ARBA" id="ARBA00022801"/>
    </source>
</evidence>
<evidence type="ECO:0000313" key="7">
    <source>
        <dbReference type="EMBL" id="RIY40506.1"/>
    </source>
</evidence>